<gene>
    <name evidence="2" type="ORF">TPC1_30013</name>
</gene>
<keyword evidence="1" id="KW-1133">Transmembrane helix</keyword>
<sequence>HLQMIQILLSIQTIISTNFAVPPGYQLNMLVDSVACDLTDAITSCDITIAATRDVTATLKKDAVVIDEITLTGVTADVIPLDQEFGFYLFATGVSPTTVIFTSGGTPVTATSTTTYFKATATYDQVTITVDGADQVLTFTSPARINELTTLEVTLPEQVDTNIASETLIPGSVKTCILTTCSYIVPVVGEVSDITYVIAGINTTVYALDIVDSKYTLALLKFAVTIPSLDGGDTAKMQMQLATKTGEIAINGFAVDSFISISSVFLMQADNMEIVGIQVELTRSSVAYLTLAAATINSALGAIEIAIVYPAVVIIPTYIDDSIADQTDFGLMTASATAGTLTAGSRCFYSDDVSAGNEVTLYYDSHQIPAFNVASGIQTHQLTRTLKVTINVDATVTVNTVDTQCTANTECSVVLTSLGELVADITAPNYEASSVTITDNIAQSAVVTLNEIVELVIKDALDVTHSTGFVLTVNGEEVIATDNKYVFLKPVSDFAVQVTYQSLVVYEATIGSSQNVVISNVEKLVFSNCGNQDLTITIDSTGNNMMCVDGALTFYFVEPTDKTVTVTSTYLVTKSLTIAAHTSSFETETAVTMEFKAIVFTVTDAFAGLFNSQSGLTITVDGSSYTLDDSSQITFTPTTETYTLVVEYQGLELYSGELTLADTTAAIKSVVKIAASNCASYTLNAAYYGQTETIVCSDGSGELYLMANSVDSILLVTSTPYQEVEETVAFVEQFQTVMEITMILNPVTMTINDNFGDGLQPFADQLTITVDDSSAISMTNSIITFTPTLENYVLKVVYQNLELYSGHPAGSPVAVPGVVKIEASNCASNSLDATYNSQSEKIVCSSGSGVLYLKASVSSASLLVTSDPYQEVEETVVTPSQFETTVQISMLLKQVTITINDAFGTGLQAFAAQTTVTVNDGEALTMTASAVTFTPPSDTYTLSVVYHGLTLYSDIPANPLSITNTIVVLSVSKLAITNCGTDDLTITQDQQVVQVKCASTITVYFFAPSALTSISVVSQSFTASTTATTSPSQFETQIDIGLTYIPVTLTITDKQGGLLNSIANLNFLIDDVAQTLNSASQFTFTPARSDYTLNIAYLSFELYNLHPTTSTITIDGVVKVTATNCDSYQLDVTFDTQSGYIVCSAGTGDLFLKQISTVTNLQISHEALQDVQIEVPAPTQFVTEIQQEMRRPTRKITINDQKDASLYDQAANLEITVGGEAQTLAADSTVTFNPLTDEFELVVKFYGAVIFQDSYTADATVKLPNVVRVTFSSCLYETLTLTVGEQTVTKWCQQTADAVLLAAEVDSTITIASTKRDSQILNVTALQQFENHQSVSFAFKTTTVNVTLSTTLTLSDFTVQLNQYKMTLDNGKFTFTSNETMTLTESVKILIKYKDFTVKSILETEEIQLALENSFEYTISTEAVQTFTTSIKPYNSSCENTVSTLILSQQVSSTGFGCSPIFQWTGFTLVLDGTVMMTFNEFEITMKIQNISGVLAINSLKPTQVLPEGTSKPKSMAINIGDIMSKLKTADCPNFLLQVQIGTVEVYNDMTYAQCVIQTTFTGDIAVGDALQLQGTADGYNALNQSVPLKQEQIDSISGGETFFELNTESLSTGLSLGAIIGIAVGAVVVVAIIILAVILVVKKKKSAGKSTMMVNIVEENVQHTEKAEVLNKSKKESK</sequence>
<reference evidence="2" key="1">
    <citation type="submission" date="2015-07" db="EMBL/GenBank/DDBJ databases">
        <title>Adaptation to a free-living lifestyle via gene acquisitions in the diplomonad Trepomonas sp. PC1.</title>
        <authorList>
            <person name="Xu F."/>
            <person name="Jerlstrom-Hultqvist J."/>
            <person name="Kolisko M."/>
            <person name="Simpson A.G.B."/>
            <person name="Roger A.J."/>
            <person name="Svard S.G."/>
            <person name="Andersson J.O."/>
        </authorList>
    </citation>
    <scope>NUCLEOTIDE SEQUENCE</scope>
    <source>
        <strain evidence="2">PC1</strain>
    </source>
</reference>
<keyword evidence="1" id="KW-0472">Membrane</keyword>
<keyword evidence="1" id="KW-0812">Transmembrane</keyword>
<organism evidence="2">
    <name type="scientific">Trepomonas sp. PC1</name>
    <dbReference type="NCBI Taxonomy" id="1076344"/>
    <lineage>
        <taxon>Eukaryota</taxon>
        <taxon>Metamonada</taxon>
        <taxon>Diplomonadida</taxon>
        <taxon>Hexamitidae</taxon>
        <taxon>Hexamitinae</taxon>
        <taxon>Trepomonas</taxon>
    </lineage>
</organism>
<evidence type="ECO:0000313" key="2">
    <source>
        <dbReference type="EMBL" id="JAP90492.1"/>
    </source>
</evidence>
<proteinExistence type="predicted"/>
<feature type="non-terminal residue" evidence="2">
    <location>
        <position position="1"/>
    </location>
</feature>
<accession>A0A146K0N1</accession>
<evidence type="ECO:0000256" key="1">
    <source>
        <dbReference type="SAM" id="Phobius"/>
    </source>
</evidence>
<protein>
    <submittedName>
        <fullName evidence="2">Uncharacterized protein</fullName>
    </submittedName>
</protein>
<name>A0A146K0N1_9EUKA</name>
<dbReference type="EMBL" id="GDID01006114">
    <property type="protein sequence ID" value="JAP90492.1"/>
    <property type="molecule type" value="Transcribed_RNA"/>
</dbReference>
<feature type="transmembrane region" description="Helical" evidence="1">
    <location>
        <begin position="1617"/>
        <end position="1642"/>
    </location>
</feature>